<dbReference type="Proteomes" id="UP001169764">
    <property type="component" value="Unassembled WGS sequence"/>
</dbReference>
<accession>A0ABT8Y606</accession>
<evidence type="ECO:0000313" key="1">
    <source>
        <dbReference type="EMBL" id="MDO6413100.1"/>
    </source>
</evidence>
<gene>
    <name evidence="1" type="ORF">Q4F19_01775</name>
</gene>
<protein>
    <recommendedName>
        <fullName evidence="3">PEP-CTERM protein-sorting domain-containing protein</fullName>
    </recommendedName>
</protein>
<evidence type="ECO:0008006" key="3">
    <source>
        <dbReference type="Google" id="ProtNLM"/>
    </source>
</evidence>
<keyword evidence="2" id="KW-1185">Reference proteome</keyword>
<name>A0ABT8Y606_9SPHN</name>
<reference evidence="1" key="1">
    <citation type="submission" date="2023-07" db="EMBL/GenBank/DDBJ databases">
        <authorList>
            <person name="Kim M."/>
        </authorList>
    </citation>
    <scope>NUCLEOTIDE SEQUENCE</scope>
    <source>
        <strain evidence="1">BIUV-7</strain>
    </source>
</reference>
<evidence type="ECO:0000313" key="2">
    <source>
        <dbReference type="Proteomes" id="UP001169764"/>
    </source>
</evidence>
<sequence>MILGFGAAGCVMRRRRAGERAPG</sequence>
<comment type="caution">
    <text evidence="1">The sequence shown here is derived from an EMBL/GenBank/DDBJ whole genome shotgun (WGS) entry which is preliminary data.</text>
</comment>
<proteinExistence type="predicted"/>
<organism evidence="1 2">
    <name type="scientific">Sphingomonas natans</name>
    <dbReference type="NCBI Taxonomy" id="3063330"/>
    <lineage>
        <taxon>Bacteria</taxon>
        <taxon>Pseudomonadati</taxon>
        <taxon>Pseudomonadota</taxon>
        <taxon>Alphaproteobacteria</taxon>
        <taxon>Sphingomonadales</taxon>
        <taxon>Sphingomonadaceae</taxon>
        <taxon>Sphingomonas</taxon>
    </lineage>
</organism>
<dbReference type="EMBL" id="JAUOTP010000001">
    <property type="protein sequence ID" value="MDO6413100.1"/>
    <property type="molecule type" value="Genomic_DNA"/>
</dbReference>